<organism evidence="13 14">
    <name type="scientific">Prunus yedoensis var. nudiflora</name>
    <dbReference type="NCBI Taxonomy" id="2094558"/>
    <lineage>
        <taxon>Eukaryota</taxon>
        <taxon>Viridiplantae</taxon>
        <taxon>Streptophyta</taxon>
        <taxon>Embryophyta</taxon>
        <taxon>Tracheophyta</taxon>
        <taxon>Spermatophyta</taxon>
        <taxon>Magnoliopsida</taxon>
        <taxon>eudicotyledons</taxon>
        <taxon>Gunneridae</taxon>
        <taxon>Pentapetalae</taxon>
        <taxon>rosids</taxon>
        <taxon>fabids</taxon>
        <taxon>Rosales</taxon>
        <taxon>Rosaceae</taxon>
        <taxon>Amygdaloideae</taxon>
        <taxon>Amygdaleae</taxon>
        <taxon>Prunus</taxon>
    </lineage>
</organism>
<evidence type="ECO:0000256" key="2">
    <source>
        <dbReference type="ARBA" id="ARBA00005590"/>
    </source>
</evidence>
<dbReference type="GO" id="GO:0015293">
    <property type="term" value="F:symporter activity"/>
    <property type="evidence" value="ECO:0007669"/>
    <property type="project" value="UniProtKB-KW"/>
</dbReference>
<dbReference type="Pfam" id="PF01490">
    <property type="entry name" value="Aa_trans"/>
    <property type="match status" value="1"/>
</dbReference>
<dbReference type="EMBL" id="PJQY01000304">
    <property type="protein sequence ID" value="PQQ13345.1"/>
    <property type="molecule type" value="Genomic_DNA"/>
</dbReference>
<evidence type="ECO:0000256" key="8">
    <source>
        <dbReference type="ARBA" id="ARBA00023136"/>
    </source>
</evidence>
<comment type="function">
    <text evidence="10">Carrier protein involved in proton-driven auxin influx. Mediates the formation of auxin gradient from developing leaves (site of auxin biosynthesis) to tips by contributing to the loading of auxin in vascular tissues and facilitating acropetal (base to tip) auxin transport within inner tissues of the root apex, and basipetal (tip to base) auxin transport within outer tissues of the root apex. May be involved in lateral roots and nodules formation.</text>
</comment>
<feature type="domain" description="Amino acid transporter transmembrane" evidence="12">
    <location>
        <begin position="9"/>
        <end position="79"/>
    </location>
</feature>
<evidence type="ECO:0000256" key="9">
    <source>
        <dbReference type="ARBA" id="ARBA00023294"/>
    </source>
</evidence>
<keyword evidence="14" id="KW-1185">Reference proteome</keyword>
<evidence type="ECO:0000256" key="4">
    <source>
        <dbReference type="ARBA" id="ARBA00022692"/>
    </source>
</evidence>
<dbReference type="InterPro" id="IPR013057">
    <property type="entry name" value="AA_transpt_TM"/>
</dbReference>
<keyword evidence="9" id="KW-0927">Auxin signaling pathway</keyword>
<keyword evidence="8 11" id="KW-0472">Membrane</keyword>
<dbReference type="GO" id="GO:0012505">
    <property type="term" value="C:endomembrane system"/>
    <property type="evidence" value="ECO:0007669"/>
    <property type="project" value="UniProtKB-SubCell"/>
</dbReference>
<evidence type="ECO:0000313" key="14">
    <source>
        <dbReference type="Proteomes" id="UP000250321"/>
    </source>
</evidence>
<evidence type="ECO:0000256" key="6">
    <source>
        <dbReference type="ARBA" id="ARBA00022970"/>
    </source>
</evidence>
<reference evidence="13 14" key="1">
    <citation type="submission" date="2018-02" db="EMBL/GenBank/DDBJ databases">
        <title>Draft genome of wild Prunus yedoensis var. nudiflora.</title>
        <authorList>
            <person name="Baek S."/>
            <person name="Kim J.-H."/>
            <person name="Choi K."/>
            <person name="Kim G.-B."/>
            <person name="Cho A."/>
            <person name="Jang H."/>
            <person name="Shin C.-H."/>
            <person name="Yu H.-J."/>
            <person name="Mun J.-H."/>
        </authorList>
    </citation>
    <scope>NUCLEOTIDE SEQUENCE [LARGE SCALE GENOMIC DNA]</scope>
    <source>
        <strain evidence="14">cv. Jeju island</strain>
        <tissue evidence="13">Leaf</tissue>
    </source>
</reference>
<dbReference type="AlphaFoldDB" id="A0A314YZ13"/>
<comment type="subcellular location">
    <subcellularLocation>
        <location evidence="1">Endomembrane system</location>
        <topology evidence="1">Multi-pass membrane protein</topology>
    </subcellularLocation>
</comment>
<dbReference type="Proteomes" id="UP000250321">
    <property type="component" value="Unassembled WGS sequence"/>
</dbReference>
<evidence type="ECO:0000256" key="11">
    <source>
        <dbReference type="SAM" id="Phobius"/>
    </source>
</evidence>
<comment type="similarity">
    <text evidence="2">Belongs to the amino acid/polyamine transporter 2 family. Amino acid/auxin permease (AAAP) (TC 2.A.18.1) subfamily.</text>
</comment>
<keyword evidence="6" id="KW-0029">Amino-acid transport</keyword>
<dbReference type="OrthoDB" id="1685900at2759"/>
<accession>A0A314YZ13</accession>
<evidence type="ECO:0000256" key="3">
    <source>
        <dbReference type="ARBA" id="ARBA00022448"/>
    </source>
</evidence>
<gene>
    <name evidence="13" type="ORF">Pyn_13652</name>
</gene>
<evidence type="ECO:0000256" key="7">
    <source>
        <dbReference type="ARBA" id="ARBA00022989"/>
    </source>
</evidence>
<sequence length="113" mass="12289">MESNMDRFGGILNSLGIIVLAFRGHNVILEIQGTLPLSPKHPTHKPMWRGVAISYLLIAMCLFPLAIAGFWAYGNKVPSSNGGLLIAISKFHGHDTKNCAGTNVHTCDHKLPK</sequence>
<dbReference type="GO" id="GO:0009734">
    <property type="term" value="P:auxin-activated signaling pathway"/>
    <property type="evidence" value="ECO:0007669"/>
    <property type="project" value="UniProtKB-KW"/>
</dbReference>
<evidence type="ECO:0000256" key="1">
    <source>
        <dbReference type="ARBA" id="ARBA00004127"/>
    </source>
</evidence>
<dbReference type="GO" id="GO:0006865">
    <property type="term" value="P:amino acid transport"/>
    <property type="evidence" value="ECO:0007669"/>
    <property type="project" value="UniProtKB-KW"/>
</dbReference>
<comment type="caution">
    <text evidence="13">The sequence shown here is derived from an EMBL/GenBank/DDBJ whole genome shotgun (WGS) entry which is preliminary data.</text>
</comment>
<evidence type="ECO:0000256" key="5">
    <source>
        <dbReference type="ARBA" id="ARBA00022847"/>
    </source>
</evidence>
<keyword evidence="7 11" id="KW-1133">Transmembrane helix</keyword>
<proteinExistence type="inferred from homology"/>
<keyword evidence="5" id="KW-0769">Symport</keyword>
<evidence type="ECO:0000256" key="10">
    <source>
        <dbReference type="ARBA" id="ARBA00045588"/>
    </source>
</evidence>
<protein>
    <submittedName>
        <fullName evidence="13">Lysine histidine transporter-like 8</fullName>
    </submittedName>
</protein>
<name>A0A314YZ13_PRUYE</name>
<evidence type="ECO:0000259" key="12">
    <source>
        <dbReference type="Pfam" id="PF01490"/>
    </source>
</evidence>
<feature type="transmembrane region" description="Helical" evidence="11">
    <location>
        <begin position="52"/>
        <end position="73"/>
    </location>
</feature>
<evidence type="ECO:0000313" key="13">
    <source>
        <dbReference type="EMBL" id="PQQ13345.1"/>
    </source>
</evidence>
<dbReference type="STRING" id="2094558.A0A314YZ13"/>
<dbReference type="PANTHER" id="PTHR48017">
    <property type="entry name" value="OS05G0424000 PROTEIN-RELATED"/>
    <property type="match status" value="1"/>
</dbReference>
<keyword evidence="4 11" id="KW-0812">Transmembrane</keyword>
<keyword evidence="3" id="KW-0813">Transport</keyword>